<dbReference type="EMBL" id="PEBD01000005">
    <property type="protein sequence ID" value="PHV67787.1"/>
    <property type="molecule type" value="Genomic_DNA"/>
</dbReference>
<dbReference type="Proteomes" id="UP000225108">
    <property type="component" value="Unassembled WGS sequence"/>
</dbReference>
<dbReference type="SUPFAM" id="SSF46785">
    <property type="entry name" value="Winged helix' DNA-binding domain"/>
    <property type="match status" value="1"/>
</dbReference>
<dbReference type="PANTHER" id="PTHR33204">
    <property type="entry name" value="TRANSCRIPTIONAL REGULATOR, MARR FAMILY"/>
    <property type="match status" value="1"/>
</dbReference>
<dbReference type="InterPro" id="IPR036390">
    <property type="entry name" value="WH_DNA-bd_sf"/>
</dbReference>
<sequence length="229" mass="25401">MSGYGQFCPVAKAMEVLDERWTLLVVRELLAGSTHFNELRRGVPRMSPALLSKRLRTLEHAGVVERHVAGGRTSYAMTASGRELSSVVEALNAWGIRWIGELGDEDLDPHLLMWDMRRTVPTDVWPTSRTVIAFRLGGVAANAHRWWLVVTQGQVDICDCDPGFETTATVVAELRDLTAVWRGDRSWETACSIGTVQIVGPDDVRRRVPGWIGQGQMAAIPRPVTADRT</sequence>
<dbReference type="Pfam" id="PF01638">
    <property type="entry name" value="HxlR"/>
    <property type="match status" value="1"/>
</dbReference>
<accession>A0A2G3PPL6</accession>
<dbReference type="InterPro" id="IPR036388">
    <property type="entry name" value="WH-like_DNA-bd_sf"/>
</dbReference>
<dbReference type="PROSITE" id="PS51118">
    <property type="entry name" value="HTH_HXLR"/>
    <property type="match status" value="1"/>
</dbReference>
<dbReference type="GO" id="GO:0003677">
    <property type="term" value="F:DNA binding"/>
    <property type="evidence" value="ECO:0007669"/>
    <property type="project" value="UniProtKB-KW"/>
</dbReference>
<keyword evidence="2" id="KW-0238">DNA-binding</keyword>
<dbReference type="RefSeq" id="WP_099382446.1">
    <property type="nucleotide sequence ID" value="NZ_PEBD01000005.1"/>
</dbReference>
<keyword evidence="1" id="KW-0805">Transcription regulation</keyword>
<dbReference type="PANTHER" id="PTHR33204:SF18">
    <property type="entry name" value="TRANSCRIPTIONAL REGULATORY PROTEIN"/>
    <property type="match status" value="1"/>
</dbReference>
<dbReference type="CDD" id="cd00090">
    <property type="entry name" value="HTH_ARSR"/>
    <property type="match status" value="1"/>
</dbReference>
<evidence type="ECO:0000256" key="1">
    <source>
        <dbReference type="ARBA" id="ARBA00023015"/>
    </source>
</evidence>
<dbReference type="InterPro" id="IPR002577">
    <property type="entry name" value="HTH_HxlR"/>
</dbReference>
<keyword evidence="3" id="KW-0804">Transcription</keyword>
<dbReference type="Gene3D" id="1.10.10.10">
    <property type="entry name" value="Winged helix-like DNA-binding domain superfamily/Winged helix DNA-binding domain"/>
    <property type="match status" value="1"/>
</dbReference>
<evidence type="ECO:0000256" key="2">
    <source>
        <dbReference type="ARBA" id="ARBA00023125"/>
    </source>
</evidence>
<dbReference type="AlphaFoldDB" id="A0A2G3PPL6"/>
<evidence type="ECO:0000259" key="4">
    <source>
        <dbReference type="PROSITE" id="PS51118"/>
    </source>
</evidence>
<dbReference type="InterPro" id="IPR011991">
    <property type="entry name" value="ArsR-like_HTH"/>
</dbReference>
<proteinExistence type="predicted"/>
<evidence type="ECO:0000256" key="3">
    <source>
        <dbReference type="ARBA" id="ARBA00023163"/>
    </source>
</evidence>
<protein>
    <submittedName>
        <fullName evidence="5">Transcriptional regulator</fullName>
    </submittedName>
</protein>
<dbReference type="InterPro" id="IPR036527">
    <property type="entry name" value="SCP2_sterol-bd_dom_sf"/>
</dbReference>
<evidence type="ECO:0000313" key="6">
    <source>
        <dbReference type="Proteomes" id="UP000225108"/>
    </source>
</evidence>
<dbReference type="SUPFAM" id="SSF55718">
    <property type="entry name" value="SCP-like"/>
    <property type="match status" value="1"/>
</dbReference>
<reference evidence="5 6" key="1">
    <citation type="submission" date="2017-10" db="EMBL/GenBank/DDBJ databases">
        <title>The draft genome sequence of Williamsia sp. BULT 1.1 isolated from the semi-arid grassland soils from South Africa.</title>
        <authorList>
            <person name="Kabwe M.H."/>
            <person name="Govender N."/>
            <person name="Mutseka Lunga P."/>
            <person name="Vikram S."/>
            <person name="Makhalanyane T.P."/>
        </authorList>
    </citation>
    <scope>NUCLEOTIDE SEQUENCE [LARGE SCALE GENOMIC DNA]</scope>
    <source>
        <strain evidence="5 6">BULT 1.1</strain>
    </source>
</reference>
<comment type="caution">
    <text evidence="5">The sequence shown here is derived from an EMBL/GenBank/DDBJ whole genome shotgun (WGS) entry which is preliminary data.</text>
</comment>
<feature type="domain" description="HTH hxlR-type" evidence="4">
    <location>
        <begin position="8"/>
        <end position="103"/>
    </location>
</feature>
<gene>
    <name evidence="5" type="ORF">CSW57_07355</name>
</gene>
<organism evidence="5 6">
    <name type="scientific">Williamsia marianensis</name>
    <dbReference type="NCBI Taxonomy" id="85044"/>
    <lineage>
        <taxon>Bacteria</taxon>
        <taxon>Bacillati</taxon>
        <taxon>Actinomycetota</taxon>
        <taxon>Actinomycetes</taxon>
        <taxon>Mycobacteriales</taxon>
        <taxon>Nocardiaceae</taxon>
        <taxon>Williamsia</taxon>
    </lineage>
</organism>
<evidence type="ECO:0000313" key="5">
    <source>
        <dbReference type="EMBL" id="PHV67787.1"/>
    </source>
</evidence>
<name>A0A2G3PPL6_WILMA</name>